<keyword evidence="14 18" id="KW-0472">Membrane</keyword>
<dbReference type="GO" id="GO:0008270">
    <property type="term" value="F:zinc ion binding"/>
    <property type="evidence" value="ECO:0007669"/>
    <property type="project" value="UniProtKB-KW"/>
</dbReference>
<comment type="subcellular location">
    <subcellularLocation>
        <location evidence="2">Endoplasmic reticulum membrane</location>
        <topology evidence="2">Multi-pass membrane protein</topology>
    </subcellularLocation>
</comment>
<evidence type="ECO:0000256" key="9">
    <source>
        <dbReference type="ARBA" id="ARBA00022771"/>
    </source>
</evidence>
<evidence type="ECO:0000256" key="1">
    <source>
        <dbReference type="ARBA" id="ARBA00000900"/>
    </source>
</evidence>
<dbReference type="STRING" id="280699.M1UQ95"/>
<gene>
    <name evidence="20" type="ORF">CYME_CMG190C</name>
</gene>
<organism evidence="20 21">
    <name type="scientific">Cyanidioschyzon merolae (strain NIES-3377 / 10D)</name>
    <name type="common">Unicellular red alga</name>
    <dbReference type="NCBI Taxonomy" id="280699"/>
    <lineage>
        <taxon>Eukaryota</taxon>
        <taxon>Rhodophyta</taxon>
        <taxon>Bangiophyceae</taxon>
        <taxon>Cyanidiales</taxon>
        <taxon>Cyanidiaceae</taxon>
        <taxon>Cyanidioschyzon</taxon>
    </lineage>
</organism>
<dbReference type="OrthoDB" id="7759664at2759"/>
<dbReference type="Pfam" id="PF25563">
    <property type="entry name" value="TPR_SYVN1_N"/>
    <property type="match status" value="1"/>
</dbReference>
<feature type="transmembrane region" description="Helical" evidence="18">
    <location>
        <begin position="226"/>
        <end position="244"/>
    </location>
</feature>
<evidence type="ECO:0000256" key="11">
    <source>
        <dbReference type="ARBA" id="ARBA00022824"/>
    </source>
</evidence>
<evidence type="ECO:0000256" key="17">
    <source>
        <dbReference type="SAM" id="MobiDB-lite"/>
    </source>
</evidence>
<protein>
    <recommendedName>
        <fullName evidence="5">RING-type E3 ubiquitin transferase</fullName>
        <ecNumber evidence="5">2.3.2.27</ecNumber>
    </recommendedName>
</protein>
<evidence type="ECO:0000259" key="19">
    <source>
        <dbReference type="PROSITE" id="PS50089"/>
    </source>
</evidence>
<dbReference type="GeneID" id="16993149"/>
<evidence type="ECO:0000256" key="14">
    <source>
        <dbReference type="ARBA" id="ARBA00023136"/>
    </source>
</evidence>
<dbReference type="RefSeq" id="XP_005535972.1">
    <property type="nucleotide sequence ID" value="XM_005535915.1"/>
</dbReference>
<evidence type="ECO:0000313" key="21">
    <source>
        <dbReference type="Proteomes" id="UP000007014"/>
    </source>
</evidence>
<dbReference type="EC" id="2.3.2.27" evidence="5"/>
<keyword evidence="16" id="KW-0175">Coiled coil</keyword>
<dbReference type="GO" id="GO:0005789">
    <property type="term" value="C:endoplasmic reticulum membrane"/>
    <property type="evidence" value="ECO:0007669"/>
    <property type="project" value="UniProtKB-SubCell"/>
</dbReference>
<dbReference type="eggNOG" id="KOG0802">
    <property type="taxonomic scope" value="Eukaryota"/>
</dbReference>
<dbReference type="PANTHER" id="PTHR22763">
    <property type="entry name" value="RING ZINC FINGER PROTEIN"/>
    <property type="match status" value="1"/>
</dbReference>
<dbReference type="GO" id="GO:0061630">
    <property type="term" value="F:ubiquitin protein ligase activity"/>
    <property type="evidence" value="ECO:0007669"/>
    <property type="project" value="UniProtKB-EC"/>
</dbReference>
<evidence type="ECO:0000256" key="7">
    <source>
        <dbReference type="ARBA" id="ARBA00022692"/>
    </source>
</evidence>
<evidence type="ECO:0000313" key="20">
    <source>
        <dbReference type="EMBL" id="BAM79686.1"/>
    </source>
</evidence>
<feature type="region of interest" description="Disordered" evidence="17">
    <location>
        <begin position="491"/>
        <end position="525"/>
    </location>
</feature>
<keyword evidence="12" id="KW-0862">Zinc</keyword>
<feature type="transmembrane region" description="Helical" evidence="18">
    <location>
        <begin position="7"/>
        <end position="24"/>
    </location>
</feature>
<dbReference type="InterPro" id="IPR013083">
    <property type="entry name" value="Znf_RING/FYVE/PHD"/>
</dbReference>
<evidence type="ECO:0000256" key="16">
    <source>
        <dbReference type="SAM" id="Coils"/>
    </source>
</evidence>
<feature type="compositionally biased region" description="Basic and acidic residues" evidence="17">
    <location>
        <begin position="417"/>
        <end position="429"/>
    </location>
</feature>
<feature type="compositionally biased region" description="Polar residues" evidence="17">
    <location>
        <begin position="503"/>
        <end position="515"/>
    </location>
</feature>
<dbReference type="AlphaFoldDB" id="M1UQ95"/>
<dbReference type="FunFam" id="3.30.40.10:FF:000259">
    <property type="entry name" value="E3 ubiquitin protein ligase RIN2"/>
    <property type="match status" value="1"/>
</dbReference>
<evidence type="ECO:0000256" key="13">
    <source>
        <dbReference type="ARBA" id="ARBA00022989"/>
    </source>
</evidence>
<name>M1UQ95_CYAM1</name>
<dbReference type="PANTHER" id="PTHR22763:SF184">
    <property type="entry name" value="E3 UBIQUITIN-PROTEIN LIGASE SYNOVIOLIN"/>
    <property type="match status" value="1"/>
</dbReference>
<keyword evidence="9 15" id="KW-0863">Zinc-finger</keyword>
<reference evidence="20 21" key="1">
    <citation type="journal article" date="2004" name="Nature">
        <title>Genome sequence of the ultrasmall unicellular red alga Cyanidioschyzon merolae 10D.</title>
        <authorList>
            <person name="Matsuzaki M."/>
            <person name="Misumi O."/>
            <person name="Shin-i T."/>
            <person name="Maruyama S."/>
            <person name="Takahara M."/>
            <person name="Miyagishima S."/>
            <person name="Mori T."/>
            <person name="Nishida K."/>
            <person name="Yagisawa F."/>
            <person name="Nishida K."/>
            <person name="Yoshida Y."/>
            <person name="Nishimura Y."/>
            <person name="Nakao S."/>
            <person name="Kobayashi T."/>
            <person name="Momoyama Y."/>
            <person name="Higashiyama T."/>
            <person name="Minoda A."/>
            <person name="Sano M."/>
            <person name="Nomoto H."/>
            <person name="Oishi K."/>
            <person name="Hayashi H."/>
            <person name="Ohta F."/>
            <person name="Nishizaka S."/>
            <person name="Haga S."/>
            <person name="Miura S."/>
            <person name="Morishita T."/>
            <person name="Kabeya Y."/>
            <person name="Terasawa K."/>
            <person name="Suzuki Y."/>
            <person name="Ishii Y."/>
            <person name="Asakawa S."/>
            <person name="Takano H."/>
            <person name="Ohta N."/>
            <person name="Kuroiwa H."/>
            <person name="Tanaka K."/>
            <person name="Shimizu N."/>
            <person name="Sugano S."/>
            <person name="Sato N."/>
            <person name="Nozaki H."/>
            <person name="Ogasawara N."/>
            <person name="Kohara Y."/>
            <person name="Kuroiwa T."/>
        </authorList>
    </citation>
    <scope>NUCLEOTIDE SEQUENCE [LARGE SCALE GENOMIC DNA]</scope>
    <source>
        <strain evidence="20 21">10D</strain>
    </source>
</reference>
<evidence type="ECO:0000256" key="18">
    <source>
        <dbReference type="SAM" id="Phobius"/>
    </source>
</evidence>
<accession>M1UQ95</accession>
<feature type="coiled-coil region" evidence="16">
    <location>
        <begin position="528"/>
        <end position="562"/>
    </location>
</feature>
<dbReference type="InterPro" id="IPR001841">
    <property type="entry name" value="Znf_RING"/>
</dbReference>
<feature type="compositionally biased region" description="Low complexity" evidence="17">
    <location>
        <begin position="383"/>
        <end position="394"/>
    </location>
</feature>
<dbReference type="PROSITE" id="PS50089">
    <property type="entry name" value="ZF_RING_2"/>
    <property type="match status" value="1"/>
</dbReference>
<feature type="compositionally biased region" description="Polar residues" evidence="17">
    <location>
        <begin position="347"/>
        <end position="359"/>
    </location>
</feature>
<dbReference type="CDD" id="cd16479">
    <property type="entry name" value="RING-H2_synoviolin"/>
    <property type="match status" value="1"/>
</dbReference>
<dbReference type="KEGG" id="cme:CYME_CMG190C"/>
<feature type="region of interest" description="Disordered" evidence="17">
    <location>
        <begin position="345"/>
        <end position="477"/>
    </location>
</feature>
<dbReference type="GO" id="GO:0043161">
    <property type="term" value="P:proteasome-mediated ubiquitin-dependent protein catabolic process"/>
    <property type="evidence" value="ECO:0007669"/>
    <property type="project" value="TreeGrafter"/>
</dbReference>
<feature type="transmembrane region" description="Helical" evidence="18">
    <location>
        <begin position="102"/>
        <end position="121"/>
    </location>
</feature>
<dbReference type="InterPro" id="IPR050731">
    <property type="entry name" value="HRD1_E3_ubiq-ligases"/>
</dbReference>
<comment type="catalytic activity">
    <reaction evidence="1">
        <text>S-ubiquitinyl-[E2 ubiquitin-conjugating enzyme]-L-cysteine + [acceptor protein]-L-lysine = [E2 ubiquitin-conjugating enzyme]-L-cysteine + N(6)-ubiquitinyl-[acceptor protein]-L-lysine.</text>
        <dbReference type="EC" id="2.3.2.27"/>
    </reaction>
</comment>
<feature type="compositionally biased region" description="Pro residues" evidence="17">
    <location>
        <begin position="449"/>
        <end position="476"/>
    </location>
</feature>
<reference evidence="20 21" key="2">
    <citation type="journal article" date="2007" name="BMC Biol.">
        <title>A 100%-complete sequence reveals unusually simple genomic features in the hot-spring red alga Cyanidioschyzon merolae.</title>
        <authorList>
            <person name="Nozaki H."/>
            <person name="Takano H."/>
            <person name="Misumi O."/>
            <person name="Terasawa K."/>
            <person name="Matsuzaki M."/>
            <person name="Maruyama S."/>
            <person name="Nishida K."/>
            <person name="Yagisawa F."/>
            <person name="Yoshida Y."/>
            <person name="Fujiwara T."/>
            <person name="Takio S."/>
            <person name="Tamura K."/>
            <person name="Chung S.J."/>
            <person name="Nakamura S."/>
            <person name="Kuroiwa H."/>
            <person name="Tanaka K."/>
            <person name="Sato N."/>
            <person name="Kuroiwa T."/>
        </authorList>
    </citation>
    <scope>NUCLEOTIDE SEQUENCE [LARGE SCALE GENOMIC DNA]</scope>
    <source>
        <strain evidence="20 21">10D</strain>
    </source>
</reference>
<keyword evidence="13 18" id="KW-1133">Transmembrane helix</keyword>
<dbReference type="SMART" id="SM00184">
    <property type="entry name" value="RING"/>
    <property type="match status" value="1"/>
</dbReference>
<dbReference type="EMBL" id="AP006489">
    <property type="protein sequence ID" value="BAM79686.1"/>
    <property type="molecule type" value="Genomic_DNA"/>
</dbReference>
<feature type="transmembrane region" description="Helical" evidence="18">
    <location>
        <begin position="182"/>
        <end position="206"/>
    </location>
</feature>
<evidence type="ECO:0000256" key="6">
    <source>
        <dbReference type="ARBA" id="ARBA00022679"/>
    </source>
</evidence>
<feature type="transmembrane region" description="Helical" evidence="18">
    <location>
        <begin position="44"/>
        <end position="66"/>
    </location>
</feature>
<sequence>MRSTAKYAAISYCAIGLILGHAWLTQPNFYRATAYLYNSKTARFSAVNAGLVSLYLVGQLVQRLLLGELRLVEAERLHLRARESLVEMFLAMTVFSRTDFHARFLCMFAWTFFLKVFHWLSQERLGYVEQQVIMLSRPRLTHARLVVLFCWLFVTDACMLWHCLHFTSTNGPSIMAMFAFEYAILLIGLLSQIVRYVVFIIDVFVLTEGTWDDKGLWLFYNELLSLFLQLAAYLAFFTYVHLFYSLPLHILRDLAVTARTFRQRLIEFIRYRQVVRSMHTQFPNATEQELAAGDRTCIICREEMFGGAGAKKLVCGHIFHLRCLRSWMERSMSCPTCRRDIRPLRAPTTSARPTASSGAATHHDDGARRNAPGSLSTRPQRGATAPIEAPATAARRVDTSAVPASTQQRMRPSTASADREASDPEHLSRNEWNAHSGRPPWTTARLTEMPPPSSSTSTPAPPPPSSPPPPPPPPPQLLAVLEYIAQTAPHADVQCSPLPPTSTPAQPTRTHTTPASYARPRSATIEDARRLQRQLDDLSSVMRNLIERLEHELEDRDAEQIERR</sequence>
<evidence type="ECO:0000256" key="4">
    <source>
        <dbReference type="ARBA" id="ARBA00010089"/>
    </source>
</evidence>
<keyword evidence="10" id="KW-0833">Ubl conjugation pathway</keyword>
<feature type="transmembrane region" description="Helical" evidence="18">
    <location>
        <begin position="141"/>
        <end position="161"/>
    </location>
</feature>
<keyword evidence="21" id="KW-1185">Reference proteome</keyword>
<dbReference type="InterPro" id="IPR057992">
    <property type="entry name" value="TPR_SYVN1_N"/>
</dbReference>
<keyword evidence="8" id="KW-0479">Metal-binding</keyword>
<evidence type="ECO:0000256" key="10">
    <source>
        <dbReference type="ARBA" id="ARBA00022786"/>
    </source>
</evidence>
<evidence type="ECO:0000256" key="5">
    <source>
        <dbReference type="ARBA" id="ARBA00012483"/>
    </source>
</evidence>
<evidence type="ECO:0000256" key="3">
    <source>
        <dbReference type="ARBA" id="ARBA00004906"/>
    </source>
</evidence>
<dbReference type="OMA" id="ANLTMFT"/>
<feature type="compositionally biased region" description="Polar residues" evidence="17">
    <location>
        <begin position="402"/>
        <end position="416"/>
    </location>
</feature>
<keyword evidence="6" id="KW-0808">Transferase</keyword>
<evidence type="ECO:0000256" key="2">
    <source>
        <dbReference type="ARBA" id="ARBA00004477"/>
    </source>
</evidence>
<dbReference type="SUPFAM" id="SSF57850">
    <property type="entry name" value="RING/U-box"/>
    <property type="match status" value="1"/>
</dbReference>
<proteinExistence type="inferred from homology"/>
<dbReference type="GO" id="GO:0036503">
    <property type="term" value="P:ERAD pathway"/>
    <property type="evidence" value="ECO:0007669"/>
    <property type="project" value="TreeGrafter"/>
</dbReference>
<dbReference type="Proteomes" id="UP000007014">
    <property type="component" value="Chromosome 7"/>
</dbReference>
<evidence type="ECO:0000256" key="15">
    <source>
        <dbReference type="PROSITE-ProRule" id="PRU00175"/>
    </source>
</evidence>
<evidence type="ECO:0000256" key="12">
    <source>
        <dbReference type="ARBA" id="ARBA00022833"/>
    </source>
</evidence>
<dbReference type="Gramene" id="CMG190CT">
    <property type="protein sequence ID" value="CMG190CT"/>
    <property type="gene ID" value="CMG190C"/>
</dbReference>
<keyword evidence="7 18" id="KW-0812">Transmembrane</keyword>
<feature type="domain" description="RING-type" evidence="19">
    <location>
        <begin position="297"/>
        <end position="338"/>
    </location>
</feature>
<dbReference type="Pfam" id="PF13639">
    <property type="entry name" value="zf-RING_2"/>
    <property type="match status" value="1"/>
</dbReference>
<dbReference type="HOGENOM" id="CLU_483461_0_0_1"/>
<dbReference type="Gene3D" id="3.30.40.10">
    <property type="entry name" value="Zinc/RING finger domain, C3HC4 (zinc finger)"/>
    <property type="match status" value="1"/>
</dbReference>
<keyword evidence="11" id="KW-0256">Endoplasmic reticulum</keyword>
<dbReference type="InterPro" id="IPR058051">
    <property type="entry name" value="Znf_RING_synoviolin"/>
</dbReference>
<comment type="similarity">
    <text evidence="4">Belongs to the HRD1 family.</text>
</comment>
<comment type="pathway">
    <text evidence="3">Protein modification; protein ubiquitination.</text>
</comment>
<evidence type="ECO:0000256" key="8">
    <source>
        <dbReference type="ARBA" id="ARBA00022723"/>
    </source>
</evidence>